<keyword evidence="5" id="KW-0418">Kinase</keyword>
<evidence type="ECO:0000259" key="11">
    <source>
        <dbReference type="PROSITE" id="PS50011"/>
    </source>
</evidence>
<comment type="catalytic activity">
    <reaction evidence="8">
        <text>L-seryl-[protein] + ATP = O-phospho-L-seryl-[protein] + ADP + H(+)</text>
        <dbReference type="Rhea" id="RHEA:17989"/>
        <dbReference type="Rhea" id="RHEA-COMP:9863"/>
        <dbReference type="Rhea" id="RHEA-COMP:11604"/>
        <dbReference type="ChEBI" id="CHEBI:15378"/>
        <dbReference type="ChEBI" id="CHEBI:29999"/>
        <dbReference type="ChEBI" id="CHEBI:30616"/>
        <dbReference type="ChEBI" id="CHEBI:83421"/>
        <dbReference type="ChEBI" id="CHEBI:456216"/>
        <dbReference type="EC" id="2.7.11.1"/>
    </reaction>
</comment>
<dbReference type="KEGG" id="ngr:NAEGRDRAFT_1848"/>
<organism evidence="13">
    <name type="scientific">Naegleria gruberi</name>
    <name type="common">Amoeba</name>
    <dbReference type="NCBI Taxonomy" id="5762"/>
    <lineage>
        <taxon>Eukaryota</taxon>
        <taxon>Discoba</taxon>
        <taxon>Heterolobosea</taxon>
        <taxon>Tetramitia</taxon>
        <taxon>Eutetramitia</taxon>
        <taxon>Vahlkampfiidae</taxon>
        <taxon>Naegleria</taxon>
    </lineage>
</organism>
<dbReference type="GO" id="GO:0000245">
    <property type="term" value="P:spliceosomal complex assembly"/>
    <property type="evidence" value="ECO:0007669"/>
    <property type="project" value="TreeGrafter"/>
</dbReference>
<dbReference type="InterPro" id="IPR008271">
    <property type="entry name" value="Ser/Thr_kinase_AS"/>
</dbReference>
<evidence type="ECO:0000256" key="2">
    <source>
        <dbReference type="ARBA" id="ARBA00022527"/>
    </source>
</evidence>
<evidence type="ECO:0000256" key="8">
    <source>
        <dbReference type="ARBA" id="ARBA00048679"/>
    </source>
</evidence>
<dbReference type="Proteomes" id="UP000006671">
    <property type="component" value="Unassembled WGS sequence"/>
</dbReference>
<keyword evidence="4 9" id="KW-0547">Nucleotide-binding</keyword>
<dbReference type="OrthoDB" id="2649at2759"/>
<comment type="catalytic activity">
    <reaction evidence="7">
        <text>L-threonyl-[protein] + ATP = O-phospho-L-threonyl-[protein] + ADP + H(+)</text>
        <dbReference type="Rhea" id="RHEA:46608"/>
        <dbReference type="Rhea" id="RHEA-COMP:11060"/>
        <dbReference type="Rhea" id="RHEA-COMP:11605"/>
        <dbReference type="ChEBI" id="CHEBI:15378"/>
        <dbReference type="ChEBI" id="CHEBI:30013"/>
        <dbReference type="ChEBI" id="CHEBI:30616"/>
        <dbReference type="ChEBI" id="CHEBI:61977"/>
        <dbReference type="ChEBI" id="CHEBI:456216"/>
        <dbReference type="EC" id="2.7.11.1"/>
    </reaction>
</comment>
<dbReference type="OMA" id="LKPDDMP"/>
<evidence type="ECO:0000256" key="3">
    <source>
        <dbReference type="ARBA" id="ARBA00022679"/>
    </source>
</evidence>
<gene>
    <name evidence="12" type="ORF">NAEGRDRAFT_1848</name>
</gene>
<dbReference type="EMBL" id="GG738845">
    <property type="protein sequence ID" value="EFC50808.1"/>
    <property type="molecule type" value="Genomic_DNA"/>
</dbReference>
<dbReference type="FunCoup" id="D2UYK2">
    <property type="interactions" value="247"/>
</dbReference>
<feature type="domain" description="Protein kinase" evidence="11">
    <location>
        <begin position="32"/>
        <end position="387"/>
    </location>
</feature>
<feature type="non-terminal residue" evidence="12">
    <location>
        <position position="389"/>
    </location>
</feature>
<evidence type="ECO:0000256" key="10">
    <source>
        <dbReference type="RuleBase" id="RU000304"/>
    </source>
</evidence>
<keyword evidence="13" id="KW-1185">Reference proteome</keyword>
<evidence type="ECO:0000313" key="12">
    <source>
        <dbReference type="EMBL" id="EFC50808.1"/>
    </source>
</evidence>
<accession>D2UYK2</accession>
<name>D2UYK2_NAEGR</name>
<dbReference type="SMART" id="SM00220">
    <property type="entry name" value="S_TKc"/>
    <property type="match status" value="1"/>
</dbReference>
<protein>
    <recommendedName>
        <fullName evidence="1">non-specific serine/threonine protein kinase</fullName>
        <ecNumber evidence="1">2.7.11.1</ecNumber>
    </recommendedName>
</protein>
<dbReference type="GO" id="GO:0004674">
    <property type="term" value="F:protein serine/threonine kinase activity"/>
    <property type="evidence" value="ECO:0007669"/>
    <property type="project" value="UniProtKB-KW"/>
</dbReference>
<evidence type="ECO:0000256" key="7">
    <source>
        <dbReference type="ARBA" id="ARBA00047899"/>
    </source>
</evidence>
<dbReference type="Gene3D" id="3.30.200.20">
    <property type="entry name" value="Phosphorylase Kinase, domain 1"/>
    <property type="match status" value="1"/>
</dbReference>
<evidence type="ECO:0000313" key="13">
    <source>
        <dbReference type="Proteomes" id="UP000006671"/>
    </source>
</evidence>
<dbReference type="RefSeq" id="XP_002683552.1">
    <property type="nucleotide sequence ID" value="XM_002683506.1"/>
</dbReference>
<dbReference type="GO" id="GO:0050684">
    <property type="term" value="P:regulation of mRNA processing"/>
    <property type="evidence" value="ECO:0007669"/>
    <property type="project" value="TreeGrafter"/>
</dbReference>
<evidence type="ECO:0000256" key="1">
    <source>
        <dbReference type="ARBA" id="ARBA00012513"/>
    </source>
</evidence>
<dbReference type="InParanoid" id="D2UYK2"/>
<dbReference type="SUPFAM" id="SSF56112">
    <property type="entry name" value="Protein kinase-like (PK-like)"/>
    <property type="match status" value="1"/>
</dbReference>
<dbReference type="eggNOG" id="KOG1290">
    <property type="taxonomic scope" value="Eukaryota"/>
</dbReference>
<evidence type="ECO:0000256" key="4">
    <source>
        <dbReference type="ARBA" id="ARBA00022741"/>
    </source>
</evidence>
<dbReference type="InterPro" id="IPR051334">
    <property type="entry name" value="SRPK"/>
</dbReference>
<feature type="non-terminal residue" evidence="12">
    <location>
        <position position="1"/>
    </location>
</feature>
<keyword evidence="6 9" id="KW-0067">ATP-binding</keyword>
<dbReference type="InterPro" id="IPR000719">
    <property type="entry name" value="Prot_kinase_dom"/>
</dbReference>
<dbReference type="InterPro" id="IPR017441">
    <property type="entry name" value="Protein_kinase_ATP_BS"/>
</dbReference>
<dbReference type="EC" id="2.7.11.1" evidence="1"/>
<dbReference type="CDD" id="cd14136">
    <property type="entry name" value="STKc_SRPK"/>
    <property type="match status" value="1"/>
</dbReference>
<dbReference type="Gene3D" id="1.10.510.10">
    <property type="entry name" value="Transferase(Phosphotransferase) domain 1"/>
    <property type="match status" value="1"/>
</dbReference>
<feature type="binding site" evidence="9">
    <location>
        <position position="61"/>
    </location>
    <ligand>
        <name>ATP</name>
        <dbReference type="ChEBI" id="CHEBI:30616"/>
    </ligand>
</feature>
<evidence type="ECO:0000256" key="9">
    <source>
        <dbReference type="PROSITE-ProRule" id="PRU10141"/>
    </source>
</evidence>
<comment type="similarity">
    <text evidence="10">Belongs to the protein kinase superfamily.</text>
</comment>
<dbReference type="GO" id="GO:0005524">
    <property type="term" value="F:ATP binding"/>
    <property type="evidence" value="ECO:0007669"/>
    <property type="project" value="UniProtKB-UniRule"/>
</dbReference>
<dbReference type="PROSITE" id="PS50011">
    <property type="entry name" value="PROTEIN_KINASE_DOM"/>
    <property type="match status" value="1"/>
</dbReference>
<dbReference type="InterPro" id="IPR011009">
    <property type="entry name" value="Kinase-like_dom_sf"/>
</dbReference>
<reference evidence="12 13" key="1">
    <citation type="journal article" date="2010" name="Cell">
        <title>The genome of Naegleria gruberi illuminates early eukaryotic versatility.</title>
        <authorList>
            <person name="Fritz-Laylin L.K."/>
            <person name="Prochnik S.E."/>
            <person name="Ginger M.L."/>
            <person name="Dacks J.B."/>
            <person name="Carpenter M.L."/>
            <person name="Field M.C."/>
            <person name="Kuo A."/>
            <person name="Paredez A."/>
            <person name="Chapman J."/>
            <person name="Pham J."/>
            <person name="Shu S."/>
            <person name="Neupane R."/>
            <person name="Cipriano M."/>
            <person name="Mancuso J."/>
            <person name="Tu H."/>
            <person name="Salamov A."/>
            <person name="Lindquist E."/>
            <person name="Shapiro H."/>
            <person name="Lucas S."/>
            <person name="Grigoriev I.V."/>
            <person name="Cande W.Z."/>
            <person name="Fulton C."/>
            <person name="Rokhsar D.S."/>
            <person name="Dawson S.C."/>
        </authorList>
    </citation>
    <scope>NUCLEOTIDE SEQUENCE [LARGE SCALE GENOMIC DNA]</scope>
    <source>
        <strain evidence="12 13">NEG-M</strain>
    </source>
</reference>
<evidence type="ECO:0000256" key="5">
    <source>
        <dbReference type="ARBA" id="ARBA00022777"/>
    </source>
</evidence>
<dbReference type="AlphaFoldDB" id="D2UYK2"/>
<proteinExistence type="inferred from homology"/>
<dbReference type="PANTHER" id="PTHR47634:SF9">
    <property type="entry name" value="PROTEIN KINASE DOMAIN-CONTAINING PROTEIN-RELATED"/>
    <property type="match status" value="1"/>
</dbReference>
<keyword evidence="3" id="KW-0808">Transferase</keyword>
<dbReference type="GeneID" id="8863848"/>
<dbReference type="STRING" id="5762.D2UYK2"/>
<keyword evidence="2 10" id="KW-0723">Serine/threonine-protein kinase</keyword>
<sequence length="389" mass="44600">DYSDTENEPKSEYKKGGYHPVNLGDRIGNDRYIIIHKLGWGYFSTVWLCYDYVEKVFRAIKIQKSSKDFTDAAQDEIKLLNHVMVKYRELNQVDGNVNYSNLRIVGMFDNFVVRGNNGTHMSMGFEVMGSNLLKLSEQFDFKGIPLDIVKTIMRDVLKGLDFLHTQCKIIHTDIKPENILIEESLQELEEKVSILEKEGKISEDGCNAPKFENLPKNEQIDLTNVRVKIADFGNSCFTDLKITDEIQTRQYRAPEVIIGAKYFTAADIWSAGCMAYELATGVFLFDPQPGKKYTREDDHLALIMETLGAFPHEFISRGSRSTKFFSSKGDLIRIKKLKQRSIQQNLSEKYGLTDQAAKDFTDFLLPMLEIAPEKRATAQQMLKHPFLKE</sequence>
<dbReference type="VEuPathDB" id="AmoebaDB:NAEGRDRAFT_1848"/>
<evidence type="ECO:0000256" key="6">
    <source>
        <dbReference type="ARBA" id="ARBA00022840"/>
    </source>
</evidence>
<dbReference type="PROSITE" id="PS00108">
    <property type="entry name" value="PROTEIN_KINASE_ST"/>
    <property type="match status" value="1"/>
</dbReference>
<dbReference type="PANTHER" id="PTHR47634">
    <property type="entry name" value="PROTEIN KINASE DOMAIN-CONTAINING PROTEIN-RELATED"/>
    <property type="match status" value="1"/>
</dbReference>
<dbReference type="PROSITE" id="PS00107">
    <property type="entry name" value="PROTEIN_KINASE_ATP"/>
    <property type="match status" value="1"/>
</dbReference>
<dbReference type="FunFam" id="1.10.510.10:FF:000275">
    <property type="entry name" value="SRSF protein kinase 2 isoform X3"/>
    <property type="match status" value="1"/>
</dbReference>
<dbReference type="Pfam" id="PF00069">
    <property type="entry name" value="Pkinase"/>
    <property type="match status" value="1"/>
</dbReference>